<dbReference type="eggNOG" id="COG1413">
    <property type="taxonomic scope" value="Bacteria"/>
</dbReference>
<keyword evidence="2" id="KW-1185">Reference proteome</keyword>
<dbReference type="Proteomes" id="UP000002318">
    <property type="component" value="Chromosome"/>
</dbReference>
<dbReference type="InterPro" id="IPR011989">
    <property type="entry name" value="ARM-like"/>
</dbReference>
<dbReference type="OrthoDB" id="366879at2"/>
<organism evidence="1 2">
    <name type="scientific">Sediminispirochaeta smaragdinae (strain DSM 11293 / JCM 15392 / SEBR 4228)</name>
    <name type="common">Spirochaeta smaragdinae</name>
    <dbReference type="NCBI Taxonomy" id="573413"/>
    <lineage>
        <taxon>Bacteria</taxon>
        <taxon>Pseudomonadati</taxon>
        <taxon>Spirochaetota</taxon>
        <taxon>Spirochaetia</taxon>
        <taxon>Spirochaetales</taxon>
        <taxon>Spirochaetaceae</taxon>
        <taxon>Sediminispirochaeta</taxon>
    </lineage>
</organism>
<dbReference type="STRING" id="573413.Spirs_2039"/>
<dbReference type="PANTHER" id="PTHR12697:SF5">
    <property type="entry name" value="DEOXYHYPUSINE HYDROXYLASE"/>
    <property type="match status" value="1"/>
</dbReference>
<dbReference type="SMART" id="SM00567">
    <property type="entry name" value="EZ_HEAT"/>
    <property type="match status" value="5"/>
</dbReference>
<dbReference type="AlphaFoldDB" id="E1R1M0"/>
<dbReference type="GO" id="GO:0016829">
    <property type="term" value="F:lyase activity"/>
    <property type="evidence" value="ECO:0007669"/>
    <property type="project" value="UniProtKB-KW"/>
</dbReference>
<dbReference type="InterPro" id="IPR016024">
    <property type="entry name" value="ARM-type_fold"/>
</dbReference>
<gene>
    <name evidence="1" type="ordered locus">Spirs_2039</name>
</gene>
<keyword evidence="1" id="KW-0456">Lyase</keyword>
<dbReference type="Gene3D" id="1.25.10.10">
    <property type="entry name" value="Leucine-rich Repeat Variant"/>
    <property type="match status" value="2"/>
</dbReference>
<name>E1R1M0_SEDSS</name>
<dbReference type="HOGENOM" id="CLU_594354_0_0_12"/>
<protein>
    <submittedName>
        <fullName evidence="1">PBS lyase HEAT domain protein repeat-containing protein</fullName>
    </submittedName>
</protein>
<dbReference type="KEGG" id="ssm:Spirs_2039"/>
<reference evidence="1 2" key="1">
    <citation type="journal article" date="2010" name="Stand. Genomic Sci.">
        <title>Complete genome sequence of Spirochaeta smaragdinae type strain (SEBR 4228).</title>
        <authorList>
            <person name="Mavromatis K."/>
            <person name="Yasawong M."/>
            <person name="Chertkov O."/>
            <person name="Lapidus A."/>
            <person name="Lucas S."/>
            <person name="Nolan M."/>
            <person name="Del Rio T.G."/>
            <person name="Tice H."/>
            <person name="Cheng J.F."/>
            <person name="Pitluck S."/>
            <person name="Liolios K."/>
            <person name="Ivanova N."/>
            <person name="Tapia R."/>
            <person name="Han C."/>
            <person name="Bruce D."/>
            <person name="Goodwin L."/>
            <person name="Pati A."/>
            <person name="Chen A."/>
            <person name="Palaniappan K."/>
            <person name="Land M."/>
            <person name="Hauser L."/>
            <person name="Chang Y.J."/>
            <person name="Jeffries C.D."/>
            <person name="Detter J.C."/>
            <person name="Rohde M."/>
            <person name="Brambilla E."/>
            <person name="Spring S."/>
            <person name="Goker M."/>
            <person name="Sikorski J."/>
            <person name="Woyke T."/>
            <person name="Bristow J."/>
            <person name="Eisen J.A."/>
            <person name="Markowitz V."/>
            <person name="Hugenholtz P."/>
            <person name="Klenk H.P."/>
            <person name="Kyrpides N.C."/>
        </authorList>
    </citation>
    <scope>NUCLEOTIDE SEQUENCE [LARGE SCALE GENOMIC DNA]</scope>
    <source>
        <strain evidence="2">DSM 11293 / JCM 15392 / SEBR 4228</strain>
    </source>
</reference>
<dbReference type="Pfam" id="PF13646">
    <property type="entry name" value="HEAT_2"/>
    <property type="match status" value="2"/>
</dbReference>
<dbReference type="InterPro" id="IPR004155">
    <property type="entry name" value="PBS_lyase_HEAT"/>
</dbReference>
<dbReference type="GO" id="GO:0016491">
    <property type="term" value="F:oxidoreductase activity"/>
    <property type="evidence" value="ECO:0007669"/>
    <property type="project" value="TreeGrafter"/>
</dbReference>
<dbReference type="SUPFAM" id="SSF48371">
    <property type="entry name" value="ARM repeat"/>
    <property type="match status" value="1"/>
</dbReference>
<proteinExistence type="predicted"/>
<sequence>MISFHKKQLTIMAFFWFFVLVTSSLSLLYAEEDDMKSVYEERKETIAYGIDSEVSALIDAIIKEKDDRFENELMDLYRSSLNETVKAKIISYFDALDLDSGRDIFFSTLSEEWDQDTSFDLVSAAITYLKKRQTKEITTFFAETLLPDRNDRISTAAVSAIGDSGDSSFSTLLEEELDSSDLSDNKRAELISAIGKLGDAHAVSTLVDLLLDEGEDKSIRWRAASALGEIGGDSSLEALMEVFDSSDPILRSRATAALTKFDGQQAEQALIQALRDSFWRVRVAAATALGERKSEDAVDILIYKAKSDPDIKNVRSAAVSALGEIGSGKASDLLVELYLDSKVPMEIRSQSLIALLKSDEGKALTAVDSIVKNVTEYERQKAIITETAKILAMTKSDSLEDMYKKMLALTDRQEMVLSALSGIRINKITSLEGEVEKLTGEENNALIRKQALSTLEALRN</sequence>
<evidence type="ECO:0000313" key="1">
    <source>
        <dbReference type="EMBL" id="ADK81161.1"/>
    </source>
</evidence>
<accession>E1R1M0</accession>
<dbReference type="EMBL" id="CP002116">
    <property type="protein sequence ID" value="ADK81161.1"/>
    <property type="molecule type" value="Genomic_DNA"/>
</dbReference>
<dbReference type="PANTHER" id="PTHR12697">
    <property type="entry name" value="PBS LYASE HEAT-LIKE PROTEIN"/>
    <property type="match status" value="1"/>
</dbReference>
<dbReference type="RefSeq" id="WP_013254625.1">
    <property type="nucleotide sequence ID" value="NC_014364.1"/>
</dbReference>
<evidence type="ECO:0000313" key="2">
    <source>
        <dbReference type="Proteomes" id="UP000002318"/>
    </source>
</evidence>